<gene>
    <name evidence="8" type="primary">azoR2</name>
    <name evidence="6" type="synonym">azoR</name>
    <name evidence="8" type="ORF">BSYN_13270</name>
</gene>
<dbReference type="EC" id="1.7.1.17" evidence="6"/>
<evidence type="ECO:0000313" key="8">
    <source>
        <dbReference type="EMBL" id="BEG99062.1"/>
    </source>
</evidence>
<comment type="catalytic activity">
    <reaction evidence="6">
        <text>2 a quinone + NADH + H(+) = 2 a 1,4-benzosemiquinone + NAD(+)</text>
        <dbReference type="Rhea" id="RHEA:65952"/>
        <dbReference type="ChEBI" id="CHEBI:15378"/>
        <dbReference type="ChEBI" id="CHEBI:57540"/>
        <dbReference type="ChEBI" id="CHEBI:57945"/>
        <dbReference type="ChEBI" id="CHEBI:132124"/>
        <dbReference type="ChEBI" id="CHEBI:134225"/>
    </reaction>
</comment>
<proteinExistence type="inferred from homology"/>
<comment type="catalytic activity">
    <reaction evidence="5">
        <text>N,N-dimethyl-1,4-phenylenediamine + anthranilate + 2 NAD(+) = 2-(4-dimethylaminophenyl)diazenylbenzoate + 2 NADH + 2 H(+)</text>
        <dbReference type="Rhea" id="RHEA:55872"/>
        <dbReference type="ChEBI" id="CHEBI:15378"/>
        <dbReference type="ChEBI" id="CHEBI:15783"/>
        <dbReference type="ChEBI" id="CHEBI:16567"/>
        <dbReference type="ChEBI" id="CHEBI:57540"/>
        <dbReference type="ChEBI" id="CHEBI:57945"/>
        <dbReference type="ChEBI" id="CHEBI:71579"/>
        <dbReference type="EC" id="1.7.1.17"/>
    </reaction>
    <physiologicalReaction direction="right-to-left" evidence="5">
        <dbReference type="Rhea" id="RHEA:55874"/>
    </physiologicalReaction>
</comment>
<evidence type="ECO:0000259" key="7">
    <source>
        <dbReference type="Pfam" id="PF02525"/>
    </source>
</evidence>
<dbReference type="EMBL" id="AP028055">
    <property type="protein sequence ID" value="BEG99062.1"/>
    <property type="molecule type" value="Genomic_DNA"/>
</dbReference>
<organism evidence="8 9">
    <name type="scientific">Bacteroides sedimenti</name>
    <dbReference type="NCBI Taxonomy" id="2136147"/>
    <lineage>
        <taxon>Bacteria</taxon>
        <taxon>Pseudomonadati</taxon>
        <taxon>Bacteroidota</taxon>
        <taxon>Bacteroidia</taxon>
        <taxon>Bacteroidales</taxon>
        <taxon>Bacteroidaceae</taxon>
        <taxon>Bacteroides</taxon>
    </lineage>
</organism>
<dbReference type="Gene3D" id="3.40.50.360">
    <property type="match status" value="1"/>
</dbReference>
<dbReference type="Proteomes" id="UP001496674">
    <property type="component" value="Chromosome"/>
</dbReference>
<evidence type="ECO:0000256" key="5">
    <source>
        <dbReference type="ARBA" id="ARBA00048542"/>
    </source>
</evidence>
<comment type="caution">
    <text evidence="6">Lacks conserved residue(s) required for the propagation of feature annotation.</text>
</comment>
<dbReference type="SUPFAM" id="SSF52218">
    <property type="entry name" value="Flavoproteins"/>
    <property type="match status" value="1"/>
</dbReference>
<comment type="function">
    <text evidence="6">Quinone reductase that provides resistance to thiol-specific stress caused by electrophilic quinones.</text>
</comment>
<sequence length="201" mass="22468">MGKVLYIKANAKQDGKSRTYRISDSFIDTYKETHPEDEVITLDLYKEGIDFLPQDKLMELHVPKSGEGKDHPILKYAYQFVEADKYVIAEPMWNLNIPAILKAYLDYVSVTGITFKYTAEGPVGLCQGKKAVNITSRGGAYLQGPAADFEMGDRYLRTLFGFFGIRDFDTIAAEMLDVVGVDVDAVVGESIKKAQELAKTF</sequence>
<evidence type="ECO:0000256" key="6">
    <source>
        <dbReference type="HAMAP-Rule" id="MF_01216"/>
    </source>
</evidence>
<comment type="function">
    <text evidence="6">Also exhibits azoreductase activity. Catalyzes the reductive cleavage of the azo bond in aromatic azo compounds to the corresponding amines.</text>
</comment>
<feature type="domain" description="Flavodoxin-like fold" evidence="7">
    <location>
        <begin position="3"/>
        <end position="196"/>
    </location>
</feature>
<keyword evidence="3 6" id="KW-0560">Oxidoreductase</keyword>
<evidence type="ECO:0000256" key="4">
    <source>
        <dbReference type="ARBA" id="ARBA00023027"/>
    </source>
</evidence>
<dbReference type="EC" id="1.6.5.-" evidence="6"/>
<evidence type="ECO:0000256" key="2">
    <source>
        <dbReference type="ARBA" id="ARBA00022643"/>
    </source>
</evidence>
<evidence type="ECO:0000256" key="3">
    <source>
        <dbReference type="ARBA" id="ARBA00023002"/>
    </source>
</evidence>
<comment type="similarity">
    <text evidence="6">Belongs to the azoreductase type 1 family.</text>
</comment>
<keyword evidence="9" id="KW-1185">Reference proteome</keyword>
<feature type="binding site" evidence="6">
    <location>
        <begin position="92"/>
        <end position="95"/>
    </location>
    <ligand>
        <name>FMN</name>
        <dbReference type="ChEBI" id="CHEBI:58210"/>
    </ligand>
</feature>
<name>A0ABM8IBV4_9BACE</name>
<accession>A0ABM8IBV4</accession>
<comment type="cofactor">
    <cofactor evidence="6">
        <name>FMN</name>
        <dbReference type="ChEBI" id="CHEBI:58210"/>
    </cofactor>
    <text evidence="6">Binds 1 FMN per subunit.</text>
</comment>
<dbReference type="HAMAP" id="MF_01216">
    <property type="entry name" value="Azoreductase_type1"/>
    <property type="match status" value="1"/>
</dbReference>
<dbReference type="InterPro" id="IPR029039">
    <property type="entry name" value="Flavoprotein-like_sf"/>
</dbReference>
<dbReference type="InterPro" id="IPR050104">
    <property type="entry name" value="FMN-dep_NADH:Q_OxRdtase_AzoR1"/>
</dbReference>
<reference evidence="8 9" key="1">
    <citation type="submission" date="2023-04" db="EMBL/GenBank/DDBJ databases">
        <title>Draft genome sequence of acteroides sedimenti strain YN3PY1.</title>
        <authorList>
            <person name="Yoshida N."/>
        </authorList>
    </citation>
    <scope>NUCLEOTIDE SEQUENCE [LARGE SCALE GENOMIC DNA]</scope>
    <source>
        <strain evidence="8 9">YN3PY1</strain>
    </source>
</reference>
<protein>
    <recommendedName>
        <fullName evidence="6">FMN dependent NADH:quinone oxidoreductase</fullName>
        <ecNumber evidence="6">1.6.5.-</ecNumber>
    </recommendedName>
    <alternativeName>
        <fullName evidence="6">Azo-dye reductase</fullName>
    </alternativeName>
    <alternativeName>
        <fullName evidence="6">FMN-dependent NADH-azo compound oxidoreductase</fullName>
    </alternativeName>
    <alternativeName>
        <fullName evidence="6">FMN-dependent NADH-azoreductase</fullName>
        <ecNumber evidence="6">1.7.1.17</ecNumber>
    </alternativeName>
</protein>
<dbReference type="Pfam" id="PF02525">
    <property type="entry name" value="Flavodoxin_2"/>
    <property type="match status" value="1"/>
</dbReference>
<feature type="binding site" evidence="6">
    <location>
        <begin position="136"/>
        <end position="139"/>
    </location>
    <ligand>
        <name>FMN</name>
        <dbReference type="ChEBI" id="CHEBI:58210"/>
    </ligand>
</feature>
<keyword evidence="1 6" id="KW-0285">Flavoprotein</keyword>
<dbReference type="PANTHER" id="PTHR43741:SF7">
    <property type="entry name" value="FMN-DEPENDENT NADH:QUINONE OXIDOREDUCTASE"/>
    <property type="match status" value="1"/>
</dbReference>
<evidence type="ECO:0000256" key="1">
    <source>
        <dbReference type="ARBA" id="ARBA00022630"/>
    </source>
</evidence>
<dbReference type="RefSeq" id="WP_353334266.1">
    <property type="nucleotide sequence ID" value="NZ_AP028055.1"/>
</dbReference>
<dbReference type="InterPro" id="IPR003680">
    <property type="entry name" value="Flavodoxin_fold"/>
</dbReference>
<dbReference type="PANTHER" id="PTHR43741">
    <property type="entry name" value="FMN-DEPENDENT NADH-AZOREDUCTASE 1"/>
    <property type="match status" value="1"/>
</dbReference>
<dbReference type="InterPro" id="IPR023048">
    <property type="entry name" value="NADH:quinone_OxRdtase_FMN_depd"/>
</dbReference>
<keyword evidence="2 6" id="KW-0288">FMN</keyword>
<comment type="subunit">
    <text evidence="6">Homodimer.</text>
</comment>
<keyword evidence="4 6" id="KW-0520">NAD</keyword>
<evidence type="ECO:0000313" key="9">
    <source>
        <dbReference type="Proteomes" id="UP001496674"/>
    </source>
</evidence>